<comment type="caution">
    <text evidence="7">The sequence shown here is derived from an EMBL/GenBank/DDBJ whole genome shotgun (WGS) entry which is preliminary data.</text>
</comment>
<dbReference type="NCBIfam" id="TIGR04283">
    <property type="entry name" value="glyco_like_mftF"/>
    <property type="match status" value="1"/>
</dbReference>
<evidence type="ECO:0000256" key="2">
    <source>
        <dbReference type="ARBA" id="ARBA00022475"/>
    </source>
</evidence>
<evidence type="ECO:0000313" key="8">
    <source>
        <dbReference type="Proteomes" id="UP000014975"/>
    </source>
</evidence>
<dbReference type="STRING" id="1121439.dsat_2800"/>
<evidence type="ECO:0000256" key="3">
    <source>
        <dbReference type="ARBA" id="ARBA00022676"/>
    </source>
</evidence>
<dbReference type="Pfam" id="PF00535">
    <property type="entry name" value="Glycos_transf_2"/>
    <property type="match status" value="1"/>
</dbReference>
<keyword evidence="2" id="KW-1003">Cell membrane</keyword>
<sequence length="252" mass="26827">MTSRAKDPIPRLSVVIPALGEAATVCRAVSSVALAAACADMVAEVVVADAEPGDGGSTLSALDRLDPAARSRLAGVRGLRAPQGRARQMNAGAAAARGEILLFLHADTRLPETALATAARLLDNGARAGAFGLEIDSPRASIRFIARMATLRARFLGLPFGDQGLFLRRDLFENLGGFADLPLMEDVEFVRRLARNGARPVVARENVVTSARRFERLGPLACTLRNWTLLSLYLLGAPPARLARFYRPMGGA</sequence>
<dbReference type="eggNOG" id="COG1215">
    <property type="taxonomic scope" value="Bacteria"/>
</dbReference>
<evidence type="ECO:0000313" key="7">
    <source>
        <dbReference type="EMBL" id="EPR34518.1"/>
    </source>
</evidence>
<dbReference type="PANTHER" id="PTHR43646">
    <property type="entry name" value="GLYCOSYLTRANSFERASE"/>
    <property type="match status" value="1"/>
</dbReference>
<name>S7UQC1_9BACT</name>
<accession>S7UQC1</accession>
<organism evidence="7 8">
    <name type="scientific">Alkalidesulfovibrio alkalitolerans DSM 16529</name>
    <dbReference type="NCBI Taxonomy" id="1121439"/>
    <lineage>
        <taxon>Bacteria</taxon>
        <taxon>Pseudomonadati</taxon>
        <taxon>Thermodesulfobacteriota</taxon>
        <taxon>Desulfovibrionia</taxon>
        <taxon>Desulfovibrionales</taxon>
        <taxon>Desulfovibrionaceae</taxon>
        <taxon>Alkalidesulfovibrio</taxon>
    </lineage>
</organism>
<evidence type="ECO:0000256" key="5">
    <source>
        <dbReference type="ARBA" id="ARBA00023136"/>
    </source>
</evidence>
<keyword evidence="3" id="KW-0328">Glycosyltransferase</keyword>
<keyword evidence="5" id="KW-0472">Membrane</keyword>
<dbReference type="RefSeq" id="WP_020886684.1">
    <property type="nucleotide sequence ID" value="NZ_ATHI01000010.1"/>
</dbReference>
<dbReference type="Proteomes" id="UP000014975">
    <property type="component" value="Unassembled WGS sequence"/>
</dbReference>
<dbReference type="InterPro" id="IPR026461">
    <property type="entry name" value="Trfase_2_rSAM/seldom_assoc"/>
</dbReference>
<dbReference type="GO" id="GO:0016757">
    <property type="term" value="F:glycosyltransferase activity"/>
    <property type="evidence" value="ECO:0007669"/>
    <property type="project" value="UniProtKB-KW"/>
</dbReference>
<dbReference type="InterPro" id="IPR001173">
    <property type="entry name" value="Glyco_trans_2-like"/>
</dbReference>
<dbReference type="AlphaFoldDB" id="S7UQC1"/>
<protein>
    <submittedName>
        <fullName evidence="7">Transferase 2, rSAM/selenodomain-associated</fullName>
    </submittedName>
</protein>
<gene>
    <name evidence="7" type="ORF">dsat_2800</name>
</gene>
<dbReference type="CDD" id="cd02522">
    <property type="entry name" value="GT_2_like_a"/>
    <property type="match status" value="1"/>
</dbReference>
<dbReference type="PANTHER" id="PTHR43646:SF2">
    <property type="entry name" value="GLYCOSYLTRANSFERASE 2-LIKE DOMAIN-CONTAINING PROTEIN"/>
    <property type="match status" value="1"/>
</dbReference>
<dbReference type="SUPFAM" id="SSF53448">
    <property type="entry name" value="Nucleotide-diphospho-sugar transferases"/>
    <property type="match status" value="1"/>
</dbReference>
<keyword evidence="8" id="KW-1185">Reference proteome</keyword>
<reference evidence="7 8" key="1">
    <citation type="journal article" date="2013" name="Genome Announc.">
        <title>Draft genome sequences for three mercury-methylating, sulfate-reducing bacteria.</title>
        <authorList>
            <person name="Brown S.D."/>
            <person name="Hurt R.A.Jr."/>
            <person name="Gilmour C.C."/>
            <person name="Elias D.A."/>
        </authorList>
    </citation>
    <scope>NUCLEOTIDE SEQUENCE [LARGE SCALE GENOMIC DNA]</scope>
    <source>
        <strain evidence="7 8">DSM 16529</strain>
    </source>
</reference>
<comment type="subcellular location">
    <subcellularLocation>
        <location evidence="1">Cell membrane</location>
    </subcellularLocation>
</comment>
<dbReference type="PATRIC" id="fig|1121439.3.peg.1207"/>
<evidence type="ECO:0000256" key="4">
    <source>
        <dbReference type="ARBA" id="ARBA00022679"/>
    </source>
</evidence>
<keyword evidence="4 7" id="KW-0808">Transferase</keyword>
<dbReference type="GO" id="GO:0005886">
    <property type="term" value="C:plasma membrane"/>
    <property type="evidence" value="ECO:0007669"/>
    <property type="project" value="UniProtKB-SubCell"/>
</dbReference>
<evidence type="ECO:0000259" key="6">
    <source>
        <dbReference type="Pfam" id="PF00535"/>
    </source>
</evidence>
<dbReference type="Gene3D" id="3.90.550.10">
    <property type="entry name" value="Spore Coat Polysaccharide Biosynthesis Protein SpsA, Chain A"/>
    <property type="match status" value="1"/>
</dbReference>
<feature type="domain" description="Glycosyltransferase 2-like" evidence="6">
    <location>
        <begin position="13"/>
        <end position="130"/>
    </location>
</feature>
<dbReference type="InterPro" id="IPR029044">
    <property type="entry name" value="Nucleotide-diphossugar_trans"/>
</dbReference>
<dbReference type="EMBL" id="ATHI01000010">
    <property type="protein sequence ID" value="EPR34518.1"/>
    <property type="molecule type" value="Genomic_DNA"/>
</dbReference>
<dbReference type="OrthoDB" id="5291101at2"/>
<evidence type="ECO:0000256" key="1">
    <source>
        <dbReference type="ARBA" id="ARBA00004236"/>
    </source>
</evidence>
<proteinExistence type="predicted"/>